<keyword evidence="4" id="KW-0106">Calcium</keyword>
<feature type="transmembrane region" description="Helical" evidence="8">
    <location>
        <begin position="135"/>
        <end position="157"/>
    </location>
</feature>
<dbReference type="InterPro" id="IPR044880">
    <property type="entry name" value="NCX_ion-bd_dom_sf"/>
</dbReference>
<dbReference type="Gene3D" id="1.20.1420.30">
    <property type="entry name" value="NCX, central ion-binding region"/>
    <property type="match status" value="2"/>
</dbReference>
<dbReference type="Proteomes" id="UP000494206">
    <property type="component" value="Unassembled WGS sequence"/>
</dbReference>
<dbReference type="EMBL" id="CADEPM010000003">
    <property type="protein sequence ID" value="CAB3402464.1"/>
    <property type="molecule type" value="Genomic_DNA"/>
</dbReference>
<feature type="transmembrane region" description="Helical" evidence="8">
    <location>
        <begin position="195"/>
        <end position="217"/>
    </location>
</feature>
<feature type="transmembrane region" description="Helical" evidence="8">
    <location>
        <begin position="429"/>
        <end position="448"/>
    </location>
</feature>
<feature type="domain" description="Sodium/calcium exchanger membrane region" evidence="9">
    <location>
        <begin position="462"/>
        <end position="610"/>
    </location>
</feature>
<evidence type="ECO:0000256" key="7">
    <source>
        <dbReference type="ARBA" id="ARBA00023136"/>
    </source>
</evidence>
<feature type="transmembrane region" description="Helical" evidence="8">
    <location>
        <begin position="567"/>
        <end position="585"/>
    </location>
</feature>
<evidence type="ECO:0000256" key="6">
    <source>
        <dbReference type="ARBA" id="ARBA00022989"/>
    </source>
</evidence>
<keyword evidence="2" id="KW-0813">Transport</keyword>
<proteinExistence type="predicted"/>
<dbReference type="GO" id="GO:0005432">
    <property type="term" value="F:calcium:sodium antiporter activity"/>
    <property type="evidence" value="ECO:0007669"/>
    <property type="project" value="TreeGrafter"/>
</dbReference>
<dbReference type="PANTHER" id="PTHR12266">
    <property type="entry name" value="NA+/CA2+ K+ INDEPENDENT EXCHANGER"/>
    <property type="match status" value="1"/>
</dbReference>
<feature type="transmembrane region" description="Helical" evidence="8">
    <location>
        <begin position="526"/>
        <end position="547"/>
    </location>
</feature>
<keyword evidence="4" id="KW-0406">Ion transport</keyword>
<feature type="transmembrane region" description="Helical" evidence="8">
    <location>
        <begin position="61"/>
        <end position="82"/>
    </location>
</feature>
<evidence type="ECO:0000256" key="4">
    <source>
        <dbReference type="ARBA" id="ARBA00022568"/>
    </source>
</evidence>
<dbReference type="InterPro" id="IPR004837">
    <property type="entry name" value="NaCa_Exmemb"/>
</dbReference>
<dbReference type="InterPro" id="IPR051359">
    <property type="entry name" value="CaCA_antiporter"/>
</dbReference>
<keyword evidence="4" id="KW-0109">Calcium transport</keyword>
<feature type="transmembrane region" description="Helical" evidence="8">
    <location>
        <begin position="399"/>
        <end position="423"/>
    </location>
</feature>
<dbReference type="AlphaFoldDB" id="A0A8S1EN07"/>
<evidence type="ECO:0000256" key="5">
    <source>
        <dbReference type="ARBA" id="ARBA00022692"/>
    </source>
</evidence>
<dbReference type="PANTHER" id="PTHR12266:SF0">
    <property type="entry name" value="MITOCHONDRIAL SODIUM_CALCIUM EXCHANGER PROTEIN"/>
    <property type="match status" value="1"/>
</dbReference>
<evidence type="ECO:0000313" key="10">
    <source>
        <dbReference type="EMBL" id="CAB3402464.1"/>
    </source>
</evidence>
<evidence type="ECO:0000256" key="1">
    <source>
        <dbReference type="ARBA" id="ARBA00004141"/>
    </source>
</evidence>
<accession>A0A8S1EN07</accession>
<dbReference type="Pfam" id="PF01699">
    <property type="entry name" value="Na_Ca_ex"/>
    <property type="match status" value="2"/>
</dbReference>
<reference evidence="10 11" key="1">
    <citation type="submission" date="2020-04" db="EMBL/GenBank/DDBJ databases">
        <authorList>
            <person name="Laetsch R D."/>
            <person name="Stevens L."/>
            <person name="Kumar S."/>
            <person name="Blaxter L. M."/>
        </authorList>
    </citation>
    <scope>NUCLEOTIDE SEQUENCE [LARGE SCALE GENOMIC DNA]</scope>
</reference>
<feature type="transmembrane region" description="Helical" evidence="8">
    <location>
        <begin position="169"/>
        <end position="189"/>
    </location>
</feature>
<dbReference type="OrthoDB" id="407410at2759"/>
<keyword evidence="6 8" id="KW-1133">Transmembrane helix</keyword>
<evidence type="ECO:0000256" key="2">
    <source>
        <dbReference type="ARBA" id="ARBA00022448"/>
    </source>
</evidence>
<comment type="subcellular location">
    <subcellularLocation>
        <location evidence="1">Membrane</location>
        <topology evidence="1">Multi-pass membrane protein</topology>
    </subcellularLocation>
</comment>
<name>A0A8S1EN07_9PELO</name>
<organism evidence="10 11">
    <name type="scientific">Caenorhabditis bovis</name>
    <dbReference type="NCBI Taxonomy" id="2654633"/>
    <lineage>
        <taxon>Eukaryota</taxon>
        <taxon>Metazoa</taxon>
        <taxon>Ecdysozoa</taxon>
        <taxon>Nematoda</taxon>
        <taxon>Chromadorea</taxon>
        <taxon>Rhabditida</taxon>
        <taxon>Rhabditina</taxon>
        <taxon>Rhabditomorpha</taxon>
        <taxon>Rhabditoidea</taxon>
        <taxon>Rhabditidae</taxon>
        <taxon>Peloderinae</taxon>
        <taxon>Caenorhabditis</taxon>
    </lineage>
</organism>
<dbReference type="GO" id="GO:0016020">
    <property type="term" value="C:membrane"/>
    <property type="evidence" value="ECO:0007669"/>
    <property type="project" value="UniProtKB-SubCell"/>
</dbReference>
<comment type="caution">
    <text evidence="10">The sequence shown here is derived from an EMBL/GenBank/DDBJ whole genome shotgun (WGS) entry which is preliminary data.</text>
</comment>
<keyword evidence="5 8" id="KW-0812">Transmembrane</keyword>
<feature type="domain" description="Sodium/calcium exchanger membrane region" evidence="9">
    <location>
        <begin position="71"/>
        <end position="212"/>
    </location>
</feature>
<evidence type="ECO:0000256" key="8">
    <source>
        <dbReference type="SAM" id="Phobius"/>
    </source>
</evidence>
<keyword evidence="7 8" id="KW-0472">Membrane</keyword>
<gene>
    <name evidence="10" type="ORF">CBOVIS_LOCUS5079</name>
</gene>
<feature type="transmembrane region" description="Helical" evidence="8">
    <location>
        <begin position="460"/>
        <end position="477"/>
    </location>
</feature>
<evidence type="ECO:0000313" key="11">
    <source>
        <dbReference type="Proteomes" id="UP000494206"/>
    </source>
</evidence>
<evidence type="ECO:0000259" key="9">
    <source>
        <dbReference type="Pfam" id="PF01699"/>
    </source>
</evidence>
<sequence length="620" mass="69531">MSTFVSFNESFCDSENCKLSKGWTRRDICEYIKCNPDACEGGGYLLWSQYVECPESTAARVILIIVGVSYMLVLFVMLSSAADDFFSPSISSIVAHLKISESVAGVTFMAFGNGAPDVFGSVASVLSSPIPKADLALGELLGGALFVTTMVVSTIVLTSPFDVEIISTFRDLTFFIIALAFLSVCFILFDHVEIWMPLIFLGLYVIYVATVIVIEILHRRRHIPRHMSSVRSRHSVAPIHRMTINNVPEIQVITNAIDKLKEHVDEKVQQQKKRPSFFVSVDDIFNGIHPHAGSFLPDTIDEGEEAEDEEFVVLHNHVFQGHEARSRAQSEAPKPRKLNNWRNFGLLIDVWEHLKPYPEYDEFLEMNIFSKVITIINVIPMLFFKLTIPLNELSWCKPLALIHCVICPLFLVFSVKVLTVSIFPGSPGIWMYALIFSAVIFTLVAVFTKLGVQPLYYKEIYSYIGFLMSISWIYLISSEVVNVVTMLGIVSRISSEVLGLTIMAWSNSIADLISDVSVVKQGYPRMALAAAIGGPLFNLLMGFGLPFTIAKLQGKYISMIINPTYRLLMLFVGISLLVTFIGIIIQRFRLTRPHSIILITVYISFVIFLILEATDVLVWN</sequence>
<keyword evidence="11" id="KW-1185">Reference proteome</keyword>
<dbReference type="GO" id="GO:0006874">
    <property type="term" value="P:intracellular calcium ion homeostasis"/>
    <property type="evidence" value="ECO:0007669"/>
    <property type="project" value="TreeGrafter"/>
</dbReference>
<keyword evidence="3" id="KW-0050">Antiport</keyword>
<evidence type="ECO:0000256" key="3">
    <source>
        <dbReference type="ARBA" id="ARBA00022449"/>
    </source>
</evidence>
<feature type="transmembrane region" description="Helical" evidence="8">
    <location>
        <begin position="597"/>
        <end position="619"/>
    </location>
</feature>
<protein>
    <recommendedName>
        <fullName evidence="9">Sodium/calcium exchanger membrane region domain-containing protein</fullName>
    </recommendedName>
</protein>